<dbReference type="Proteomes" id="UP001161388">
    <property type="component" value="Unassembled WGS sequence"/>
</dbReference>
<evidence type="ECO:0000313" key="1">
    <source>
        <dbReference type="EMBL" id="GLQ27066.1"/>
    </source>
</evidence>
<name>A0ABQ5VIY3_9RHOB</name>
<organism evidence="1 2">
    <name type="scientific">Sulfitobacter pacificus</name>
    <dbReference type="NCBI Taxonomy" id="1499314"/>
    <lineage>
        <taxon>Bacteria</taxon>
        <taxon>Pseudomonadati</taxon>
        <taxon>Pseudomonadota</taxon>
        <taxon>Alphaproteobacteria</taxon>
        <taxon>Rhodobacterales</taxon>
        <taxon>Roseobacteraceae</taxon>
        <taxon>Sulfitobacter</taxon>
    </lineage>
</organism>
<dbReference type="EMBL" id="BSNL01000001">
    <property type="protein sequence ID" value="GLQ27066.1"/>
    <property type="molecule type" value="Genomic_DNA"/>
</dbReference>
<evidence type="ECO:0000313" key="2">
    <source>
        <dbReference type="Proteomes" id="UP001161388"/>
    </source>
</evidence>
<keyword evidence="2" id="KW-1185">Reference proteome</keyword>
<comment type="caution">
    <text evidence="1">The sequence shown here is derived from an EMBL/GenBank/DDBJ whole genome shotgun (WGS) entry which is preliminary data.</text>
</comment>
<reference evidence="1" key="1">
    <citation type="journal article" date="2014" name="Int. J. Syst. Evol. Microbiol.">
        <title>Complete genome of a new Firmicutes species belonging to the dominant human colonic microbiota ('Ruminococcus bicirculans') reveals two chromosomes and a selective capacity to utilize plant glucans.</title>
        <authorList>
            <consortium name="NISC Comparative Sequencing Program"/>
            <person name="Wegmann U."/>
            <person name="Louis P."/>
            <person name="Goesmann A."/>
            <person name="Henrissat B."/>
            <person name="Duncan S.H."/>
            <person name="Flint H.J."/>
        </authorList>
    </citation>
    <scope>NUCLEOTIDE SEQUENCE</scope>
    <source>
        <strain evidence="1">NBRC 109915</strain>
    </source>
</reference>
<proteinExistence type="predicted"/>
<protein>
    <submittedName>
        <fullName evidence="1">Uncharacterized protein</fullName>
    </submittedName>
</protein>
<accession>A0ABQ5VIY3</accession>
<sequence length="55" mass="6304">MGPATGNHGKGGGKGWMIGERHGNTLFFESLFQEIYAKMTFDMRTFKEHKLWITL</sequence>
<reference evidence="1" key="2">
    <citation type="submission" date="2023-01" db="EMBL/GenBank/DDBJ databases">
        <title>Draft genome sequence of Sulfitobacter pacificus strain NBRC 109915.</title>
        <authorList>
            <person name="Sun Q."/>
            <person name="Mori K."/>
        </authorList>
    </citation>
    <scope>NUCLEOTIDE SEQUENCE</scope>
    <source>
        <strain evidence="1">NBRC 109915</strain>
    </source>
</reference>
<gene>
    <name evidence="1" type="ORF">GCM10007927_18690</name>
</gene>